<accession>E4UAT2</accession>
<dbReference type="PANTHER" id="PTHR30481">
    <property type="entry name" value="DNA ADENINE METHYLASE"/>
    <property type="match status" value="1"/>
</dbReference>
<dbReference type="KEGG" id="opr:Ocepr_2269"/>
<dbReference type="REBASE" id="29574">
    <property type="entry name" value="M.OprORF2269P"/>
</dbReference>
<dbReference type="EMBL" id="CP002362">
    <property type="protein sequence ID" value="ADR37717.1"/>
    <property type="molecule type" value="Genomic_DNA"/>
</dbReference>
<dbReference type="PIRSF" id="PIRSF000398">
    <property type="entry name" value="M_m6A_EcoRV"/>
    <property type="match status" value="1"/>
</dbReference>
<dbReference type="InterPro" id="IPR023095">
    <property type="entry name" value="Ade_MeTrfase_dom_2"/>
</dbReference>
<evidence type="ECO:0000256" key="5">
    <source>
        <dbReference type="ARBA" id="ARBA00022691"/>
    </source>
</evidence>
<comment type="catalytic activity">
    <reaction evidence="6">
        <text>a 2'-deoxyadenosine in DNA + S-adenosyl-L-methionine = an N(6)-methyl-2'-deoxyadenosine in DNA + S-adenosyl-L-homocysteine + H(+)</text>
        <dbReference type="Rhea" id="RHEA:15197"/>
        <dbReference type="Rhea" id="RHEA-COMP:12418"/>
        <dbReference type="Rhea" id="RHEA-COMP:12419"/>
        <dbReference type="ChEBI" id="CHEBI:15378"/>
        <dbReference type="ChEBI" id="CHEBI:57856"/>
        <dbReference type="ChEBI" id="CHEBI:59789"/>
        <dbReference type="ChEBI" id="CHEBI:90615"/>
        <dbReference type="ChEBI" id="CHEBI:90616"/>
        <dbReference type="EC" id="2.1.1.72"/>
    </reaction>
</comment>
<reference evidence="8 9" key="2">
    <citation type="journal article" date="2011" name="Stand. Genomic Sci.">
        <title>Complete genome sequence of Oceanithermus profundus type strain (506).</title>
        <authorList>
            <person name="Pati A."/>
            <person name="Zhang X."/>
            <person name="Lapidus A."/>
            <person name="Nolan M."/>
            <person name="Lucas S."/>
            <person name="Del Rio T.G."/>
            <person name="Tice H."/>
            <person name="Cheng J.F."/>
            <person name="Tapia R."/>
            <person name="Han C."/>
            <person name="Goodwin L."/>
            <person name="Pitluck S."/>
            <person name="Liolios K."/>
            <person name="Pagani I."/>
            <person name="Ivanova N."/>
            <person name="Mavromatis K."/>
            <person name="Chen A."/>
            <person name="Palaniappan K."/>
            <person name="Hauser L."/>
            <person name="Jeffries C.D."/>
            <person name="Brambilla E.M."/>
            <person name="Rohl A."/>
            <person name="Mwirichia R."/>
            <person name="Rohde M."/>
            <person name="Tindall B.J."/>
            <person name="Sikorski J."/>
            <person name="Wirth R."/>
            <person name="Goker M."/>
            <person name="Woyke T."/>
            <person name="Detter J.C."/>
            <person name="Bristow J."/>
            <person name="Eisen J.A."/>
            <person name="Markowitz V."/>
            <person name="Hugenholtz P."/>
            <person name="Kyrpides N.C."/>
            <person name="Klenk H.P."/>
            <person name="Land M."/>
        </authorList>
    </citation>
    <scope>NUCLEOTIDE SEQUENCE [LARGE SCALE GENOMIC DNA]</scope>
    <source>
        <strain evidence="9">DSM 14977 / NBRC 100410 / VKM B-2274 / 506</strain>
        <plasmid evidence="9">Plasmid pOCEPR01</plasmid>
    </source>
</reference>
<dbReference type="GO" id="GO:1904047">
    <property type="term" value="F:S-adenosyl-L-methionine binding"/>
    <property type="evidence" value="ECO:0007669"/>
    <property type="project" value="TreeGrafter"/>
</dbReference>
<dbReference type="PANTHER" id="PTHR30481:SF4">
    <property type="entry name" value="SITE-SPECIFIC DNA-METHYLTRANSFERASE (ADENINE-SPECIFIC)"/>
    <property type="match status" value="1"/>
</dbReference>
<feature type="binding site" evidence="7">
    <location>
        <position position="187"/>
    </location>
    <ligand>
        <name>S-adenosyl-L-methionine</name>
        <dbReference type="ChEBI" id="CHEBI:59789"/>
    </ligand>
</feature>
<dbReference type="Gene3D" id="3.40.50.150">
    <property type="entry name" value="Vaccinia Virus protein VP39"/>
    <property type="match status" value="1"/>
</dbReference>
<dbReference type="AlphaFoldDB" id="E4UAT2"/>
<dbReference type="InterPro" id="IPR012327">
    <property type="entry name" value="MeTrfase_D12"/>
</dbReference>
<dbReference type="Gene3D" id="1.10.1020.10">
    <property type="entry name" value="Adenine-specific Methyltransferase, Domain 2"/>
    <property type="match status" value="1"/>
</dbReference>
<feature type="binding site" evidence="7">
    <location>
        <position position="18"/>
    </location>
    <ligand>
        <name>S-adenosyl-L-methionine</name>
        <dbReference type="ChEBI" id="CHEBI:59789"/>
    </ligand>
</feature>
<name>E4UAT2_OCEP5</name>
<dbReference type="InterPro" id="IPR012263">
    <property type="entry name" value="M_m6A_EcoRV"/>
</dbReference>
<evidence type="ECO:0000256" key="7">
    <source>
        <dbReference type="PIRSR" id="PIRSR000398-1"/>
    </source>
</evidence>
<evidence type="ECO:0000313" key="8">
    <source>
        <dbReference type="EMBL" id="ADR37717.1"/>
    </source>
</evidence>
<dbReference type="PRINTS" id="PR00505">
    <property type="entry name" value="D12N6MTFRASE"/>
</dbReference>
<reference evidence="9" key="1">
    <citation type="submission" date="2010-11" db="EMBL/GenBank/DDBJ databases">
        <title>The complete sequence of plasmid of Oceanithermus profundus DSM 14977.</title>
        <authorList>
            <consortium name="US DOE Joint Genome Institute (JGI-PGF)"/>
            <person name="Lucas S."/>
            <person name="Copeland A."/>
            <person name="Lapidus A."/>
            <person name="Bruce D."/>
            <person name="Goodwin L."/>
            <person name="Pitluck S."/>
            <person name="Kyrpides N."/>
            <person name="Mavromatis K."/>
            <person name="Pagani I."/>
            <person name="Ivanova N."/>
            <person name="Zhang X."/>
            <person name="Brettin T."/>
            <person name="Detter J.C."/>
            <person name="Tapia R."/>
            <person name="Han C."/>
            <person name="Land M."/>
            <person name="Hauser L."/>
            <person name="Markowitz V."/>
            <person name="Cheng J.-F."/>
            <person name="Hugenholtz P."/>
            <person name="Woyke T."/>
            <person name="Wu D."/>
            <person name="Tindall B."/>
            <person name="Faehnrich R."/>
            <person name="Brambilla E."/>
            <person name="Klenk H.-P."/>
            <person name="Eisen J.A."/>
        </authorList>
    </citation>
    <scope>NUCLEOTIDE SEQUENCE [LARGE SCALE GENOMIC DNA]</scope>
    <source>
        <strain evidence="9">DSM 14977 / NBRC 100410 / VKM B-2274 / 506</strain>
        <plasmid evidence="9">Plasmid pOCEPR01</plasmid>
    </source>
</reference>
<evidence type="ECO:0000256" key="1">
    <source>
        <dbReference type="ARBA" id="ARBA00006594"/>
    </source>
</evidence>
<dbReference type="GO" id="GO:0009307">
    <property type="term" value="P:DNA restriction-modification system"/>
    <property type="evidence" value="ECO:0007669"/>
    <property type="project" value="InterPro"/>
</dbReference>
<evidence type="ECO:0000256" key="4">
    <source>
        <dbReference type="ARBA" id="ARBA00022679"/>
    </source>
</evidence>
<dbReference type="Proteomes" id="UP000008722">
    <property type="component" value="Plasmid pOCEPR01"/>
</dbReference>
<organism evidence="8 9">
    <name type="scientific">Oceanithermus profundus (strain DSM 14977 / NBRC 100410 / VKM B-2274 / 506)</name>
    <dbReference type="NCBI Taxonomy" id="670487"/>
    <lineage>
        <taxon>Bacteria</taxon>
        <taxon>Thermotogati</taxon>
        <taxon>Deinococcota</taxon>
        <taxon>Deinococci</taxon>
        <taxon>Thermales</taxon>
        <taxon>Thermaceae</taxon>
        <taxon>Oceanithermus</taxon>
    </lineage>
</organism>
<evidence type="ECO:0000256" key="6">
    <source>
        <dbReference type="ARBA" id="ARBA00047942"/>
    </source>
</evidence>
<dbReference type="InterPro" id="IPR029063">
    <property type="entry name" value="SAM-dependent_MTases_sf"/>
</dbReference>
<evidence type="ECO:0000256" key="2">
    <source>
        <dbReference type="ARBA" id="ARBA00011900"/>
    </source>
</evidence>
<dbReference type="EC" id="2.1.1.72" evidence="2"/>
<feature type="binding site" evidence="7">
    <location>
        <position position="59"/>
    </location>
    <ligand>
        <name>S-adenosyl-L-methionine</name>
        <dbReference type="ChEBI" id="CHEBI:59789"/>
    </ligand>
</feature>
<dbReference type="SUPFAM" id="SSF53335">
    <property type="entry name" value="S-adenosyl-L-methionine-dependent methyltransferases"/>
    <property type="match status" value="1"/>
</dbReference>
<evidence type="ECO:0000256" key="3">
    <source>
        <dbReference type="ARBA" id="ARBA00022603"/>
    </source>
</evidence>
<dbReference type="GO" id="GO:0006298">
    <property type="term" value="P:mismatch repair"/>
    <property type="evidence" value="ECO:0007669"/>
    <property type="project" value="TreeGrafter"/>
</dbReference>
<keyword evidence="4 8" id="KW-0808">Transferase</keyword>
<proteinExistence type="inferred from homology"/>
<dbReference type="OrthoDB" id="9805629at2"/>
<dbReference type="GO" id="GO:0032259">
    <property type="term" value="P:methylation"/>
    <property type="evidence" value="ECO:0007669"/>
    <property type="project" value="UniProtKB-KW"/>
</dbReference>
<keyword evidence="3 8" id="KW-0489">Methyltransferase</keyword>
<keyword evidence="9" id="KW-1185">Reference proteome</keyword>
<dbReference type="HOGENOM" id="CLU_063430_1_0_0"/>
<evidence type="ECO:0000313" key="9">
    <source>
        <dbReference type="Proteomes" id="UP000008722"/>
    </source>
</evidence>
<gene>
    <name evidence="8" type="ordered locus">Ocepr_2269</name>
</gene>
<dbReference type="RefSeq" id="WP_013449697.1">
    <property type="nucleotide sequence ID" value="NC_014753.1"/>
</dbReference>
<dbReference type="eggNOG" id="COG0338">
    <property type="taxonomic scope" value="Bacteria"/>
</dbReference>
<dbReference type="GO" id="GO:0009007">
    <property type="term" value="F:site-specific DNA-methyltransferase (adenine-specific) activity"/>
    <property type="evidence" value="ECO:0007669"/>
    <property type="project" value="UniProtKB-EC"/>
</dbReference>
<geneLocation type="plasmid" evidence="8 9">
    <name>pOCEPR01</name>
</geneLocation>
<feature type="binding site" evidence="7">
    <location>
        <position position="14"/>
    </location>
    <ligand>
        <name>S-adenosyl-L-methionine</name>
        <dbReference type="ChEBI" id="CHEBI:59789"/>
    </ligand>
</feature>
<keyword evidence="8" id="KW-0614">Plasmid</keyword>
<dbReference type="Pfam" id="PF02086">
    <property type="entry name" value="MethyltransfD12"/>
    <property type="match status" value="1"/>
</dbReference>
<comment type="similarity">
    <text evidence="1">Belongs to the N(4)/N(6)-methyltransferase family.</text>
</comment>
<dbReference type="GO" id="GO:0043565">
    <property type="term" value="F:sequence-specific DNA binding"/>
    <property type="evidence" value="ECO:0007669"/>
    <property type="project" value="TreeGrafter"/>
</dbReference>
<protein>
    <recommendedName>
        <fullName evidence="2">site-specific DNA-methyltransferase (adenine-specific)</fullName>
        <ecNumber evidence="2">2.1.1.72</ecNumber>
    </recommendedName>
</protein>
<sequence>MTPSTARVKSPLRWAGGKGRVAGLIVRALPSHHTYVEPFGGAASVLLAKPRSSVEVYNDLDGELVNFFQVVRDEPEAFVRAFRWALVARSEYERLAALDPAELSPVERAYRFFYLVMGGWGAEAGRPRFQTAVNDKGGGNRLIGALASLEERIAPVHRRLQGVLIEALPWQEVLERYDGPDTVFYVDPPYPGHQVRYGVGMRGIEGHRELWRTLVNLEGRWLLSTYDDPELREEMGRILGDGVRYYPLNVPWGLRTQSSGQGLELLVANYPLPEAFLRANPRTAAKASPLFDPPACTKAS</sequence>
<keyword evidence="5" id="KW-0949">S-adenosyl-L-methionine</keyword>